<sequence length="493" mass="55955">LFLLKILDRSAASKYARSRAYWEDRDYYSSDEDTYVDRTGAVERKRLNRMRQLGVNDNDEIKTTDELLNNDNAKLHLKNEKRISQNANMITMLSELEKIGEEIVSIEEELEAINKVKNAIEHCVLLPEEEGYTKAISILHKQFGRPRDIHAAYEDALPSNGLLRRYISRFSISRLFFGKFSPKEANPSQLDELEAYMNALKTNSSKCAQRSKLKARLISLRQIELQLFHRAGLSRVGKTVKQLSNKQNNNSEYISSSDAAAAVRAARQKLNNDAGEQQSENDQLNAVTSEQKIKNIRADRNALKRSLQNHARTLYVSQKKIEIDRPFEVENDDDDDGETNVNDIGDKEETKQMEMSVDNEENNVDTAISIPQYKSSKYPDSSCQSTFPLISTTATMNIVNNNDNPIDDSSTTISNEQGVEENSTEIKLYVDKNQQPSKVLGPTLPPSQSKKPLEVNNRTKNYPENDSDDYVEWFPPSDQSGDGITSLNAKYGY</sequence>
<organism evidence="3">
    <name type="scientific">Schistosoma curassoni</name>
    <dbReference type="NCBI Taxonomy" id="6186"/>
    <lineage>
        <taxon>Eukaryota</taxon>
        <taxon>Metazoa</taxon>
        <taxon>Spiralia</taxon>
        <taxon>Lophotrochozoa</taxon>
        <taxon>Platyhelminthes</taxon>
        <taxon>Trematoda</taxon>
        <taxon>Digenea</taxon>
        <taxon>Strigeidida</taxon>
        <taxon>Schistosomatoidea</taxon>
        <taxon>Schistosomatidae</taxon>
        <taxon>Schistosoma</taxon>
    </lineage>
</organism>
<feature type="region of interest" description="Disordered" evidence="2">
    <location>
        <begin position="401"/>
        <end position="420"/>
    </location>
</feature>
<feature type="compositionally biased region" description="Polar residues" evidence="2">
    <location>
        <begin position="446"/>
        <end position="464"/>
    </location>
</feature>
<name>A0A183KGB4_9TREM</name>
<feature type="region of interest" description="Disordered" evidence="2">
    <location>
        <begin position="435"/>
        <end position="493"/>
    </location>
</feature>
<dbReference type="STRING" id="6186.A0A183KGB4"/>
<proteinExistence type="predicted"/>
<feature type="coiled-coil region" evidence="1">
    <location>
        <begin position="267"/>
        <end position="313"/>
    </location>
</feature>
<feature type="compositionally biased region" description="Acidic residues" evidence="2">
    <location>
        <begin position="329"/>
        <end position="338"/>
    </location>
</feature>
<evidence type="ECO:0000256" key="1">
    <source>
        <dbReference type="SAM" id="Coils"/>
    </source>
</evidence>
<dbReference type="AlphaFoldDB" id="A0A183KGB4"/>
<reference evidence="3" key="1">
    <citation type="submission" date="2016-06" db="UniProtKB">
        <authorList>
            <consortium name="WormBaseParasite"/>
        </authorList>
    </citation>
    <scope>IDENTIFICATION</scope>
</reference>
<feature type="region of interest" description="Disordered" evidence="2">
    <location>
        <begin position="329"/>
        <end position="349"/>
    </location>
</feature>
<protein>
    <submittedName>
        <fullName evidence="3">DUF4806 domain-containing protein</fullName>
    </submittedName>
</protein>
<feature type="compositionally biased region" description="Polar residues" evidence="2">
    <location>
        <begin position="477"/>
        <end position="493"/>
    </location>
</feature>
<evidence type="ECO:0000313" key="3">
    <source>
        <dbReference type="WBParaSite" id="SCUD_0001406401-mRNA-1"/>
    </source>
</evidence>
<accession>A0A183KGB4</accession>
<dbReference type="WBParaSite" id="SCUD_0001406401-mRNA-1">
    <property type="protein sequence ID" value="SCUD_0001406401-mRNA-1"/>
    <property type="gene ID" value="SCUD_0001406401"/>
</dbReference>
<evidence type="ECO:0000256" key="2">
    <source>
        <dbReference type="SAM" id="MobiDB-lite"/>
    </source>
</evidence>
<keyword evidence="1" id="KW-0175">Coiled coil</keyword>